<proteinExistence type="predicted"/>
<gene>
    <name evidence="1" type="ORF">CHILSU_LOCUS4606</name>
</gene>
<protein>
    <submittedName>
        <fullName evidence="1">Uncharacterized protein</fullName>
    </submittedName>
</protein>
<sequence length="143" mass="15928">MVQMAVLAEGYTFDDMTVDMSMDAIILKTYDSLTPFEKMLLKCGSVLGDVFSRRMLHHLMQSDSPRKVAQAVAKLLLIRVLECEGGDFTRDMSMVMVHPAPALPGSKPPYCACLGIRPPHTSKHILFIPPDDEDLMMDWKVAG</sequence>
<dbReference type="Proteomes" id="UP001153292">
    <property type="component" value="Chromosome 19"/>
</dbReference>
<evidence type="ECO:0000313" key="2">
    <source>
        <dbReference type="Proteomes" id="UP001153292"/>
    </source>
</evidence>
<name>A0ABN8B030_CHISP</name>
<keyword evidence="2" id="KW-1185">Reference proteome</keyword>
<reference evidence="1" key="1">
    <citation type="submission" date="2021-12" db="EMBL/GenBank/DDBJ databases">
        <authorList>
            <person name="King R."/>
        </authorList>
    </citation>
    <scope>NUCLEOTIDE SEQUENCE</scope>
</reference>
<organism evidence="1 2">
    <name type="scientific">Chilo suppressalis</name>
    <name type="common">Asiatic rice borer moth</name>
    <dbReference type="NCBI Taxonomy" id="168631"/>
    <lineage>
        <taxon>Eukaryota</taxon>
        <taxon>Metazoa</taxon>
        <taxon>Ecdysozoa</taxon>
        <taxon>Arthropoda</taxon>
        <taxon>Hexapoda</taxon>
        <taxon>Insecta</taxon>
        <taxon>Pterygota</taxon>
        <taxon>Neoptera</taxon>
        <taxon>Endopterygota</taxon>
        <taxon>Lepidoptera</taxon>
        <taxon>Glossata</taxon>
        <taxon>Ditrysia</taxon>
        <taxon>Pyraloidea</taxon>
        <taxon>Crambidae</taxon>
        <taxon>Crambinae</taxon>
        <taxon>Chilo</taxon>
    </lineage>
</organism>
<accession>A0ABN8B030</accession>
<dbReference type="EMBL" id="OU963912">
    <property type="protein sequence ID" value="CAH0401383.1"/>
    <property type="molecule type" value="Genomic_DNA"/>
</dbReference>
<evidence type="ECO:0000313" key="1">
    <source>
        <dbReference type="EMBL" id="CAH0401383.1"/>
    </source>
</evidence>